<name>A0A7E4WDQ0_PANRE</name>
<organism evidence="1 2">
    <name type="scientific">Panagrellus redivivus</name>
    <name type="common">Microworm</name>
    <dbReference type="NCBI Taxonomy" id="6233"/>
    <lineage>
        <taxon>Eukaryota</taxon>
        <taxon>Metazoa</taxon>
        <taxon>Ecdysozoa</taxon>
        <taxon>Nematoda</taxon>
        <taxon>Chromadorea</taxon>
        <taxon>Rhabditida</taxon>
        <taxon>Tylenchina</taxon>
        <taxon>Panagrolaimomorpha</taxon>
        <taxon>Panagrolaimoidea</taxon>
        <taxon>Panagrolaimidae</taxon>
        <taxon>Panagrellus</taxon>
    </lineage>
</organism>
<proteinExistence type="predicted"/>
<dbReference type="AlphaFoldDB" id="A0A7E4WDQ0"/>
<evidence type="ECO:0000313" key="1">
    <source>
        <dbReference type="Proteomes" id="UP000492821"/>
    </source>
</evidence>
<sequence length="112" mass="13236">MSYLANFGVVNNFSQVCSDVKKFRFFLPDAHNNVYITDNHVVCRCAMKDTAKLRIWRYLHQYECTRQIIDGENTIKPAWNAVLLVDEIMDKKKQIYVDDTLILHCQIESYEK</sequence>
<reference evidence="1" key="1">
    <citation type="journal article" date="2013" name="Genetics">
        <title>The draft genome and transcriptome of Panagrellus redivivus are shaped by the harsh demands of a free-living lifestyle.</title>
        <authorList>
            <person name="Srinivasan J."/>
            <person name="Dillman A.R."/>
            <person name="Macchietto M.G."/>
            <person name="Heikkinen L."/>
            <person name="Lakso M."/>
            <person name="Fracchia K.M."/>
            <person name="Antoshechkin I."/>
            <person name="Mortazavi A."/>
            <person name="Wong G."/>
            <person name="Sternberg P.W."/>
        </authorList>
    </citation>
    <scope>NUCLEOTIDE SEQUENCE [LARGE SCALE GENOMIC DNA]</scope>
    <source>
        <strain evidence="1">MT8872</strain>
    </source>
</reference>
<evidence type="ECO:0000313" key="2">
    <source>
        <dbReference type="WBParaSite" id="Pan_g97.t1"/>
    </source>
</evidence>
<reference evidence="2" key="2">
    <citation type="submission" date="2020-10" db="UniProtKB">
        <authorList>
            <consortium name="WormBaseParasite"/>
        </authorList>
    </citation>
    <scope>IDENTIFICATION</scope>
</reference>
<protein>
    <submittedName>
        <fullName evidence="2">ZP domain-containing protein</fullName>
    </submittedName>
</protein>
<accession>A0A7E4WDQ0</accession>
<dbReference type="Proteomes" id="UP000492821">
    <property type="component" value="Unassembled WGS sequence"/>
</dbReference>
<keyword evidence="1" id="KW-1185">Reference proteome</keyword>
<dbReference type="WBParaSite" id="Pan_g97.t1">
    <property type="protein sequence ID" value="Pan_g97.t1"/>
    <property type="gene ID" value="Pan_g97"/>
</dbReference>